<name>A0A086JAZ4_TOXGO</name>
<dbReference type="Pfam" id="PF11539">
    <property type="entry name" value="DUF3228"/>
    <property type="match status" value="1"/>
</dbReference>
<keyword evidence="1" id="KW-0732">Signal</keyword>
<dbReference type="Gene3D" id="3.30.2310.50">
    <property type="entry name" value="Protein of unknown function (DUF3228), domain 1"/>
    <property type="match status" value="2"/>
</dbReference>
<evidence type="ECO:0000256" key="1">
    <source>
        <dbReference type="SAM" id="SignalP"/>
    </source>
</evidence>
<dbReference type="PANTHER" id="PTHR38666">
    <property type="match status" value="1"/>
</dbReference>
<dbReference type="VEuPathDB" id="ToxoDB:TGFOU_203450"/>
<sequence>MAALWTTRVICFSCFFLLLVSLSAPTQGESVRSSSTPVSLAPRPLFRNPDLLRASASPPVETLRVSRLCTSTTTANLLLSARCFSPRCTSPRLSFPLASLPSSLASLTTPSRPLLRSLQSSSSRPRLCPSSSLSARLSDCLLLPLLLLRPARKGDACVAPVTKPTTREAMRLFSPFPRPPRLRSVCGSESFAFFCSLCVSPSLFSPPPFRAFVAPFSPLSPAASPSSSPFFSGVQTQKMTSKPESPQRCLGRPAPADLPLGLDPFCYRQFDDPGYGGSRISGVTKEEFLEKVNELVTRDAGIEFFQGYAPFCRHLYIPNFVGALPGSLPITADNEHLLRSGYIARRPNELPVLTRWFPMSYAKDALMPAAFLDLILYSREQIAKETAAESNTAVVIDPNAPAWSIIAVKAQNEKYSLPMAPITMLRNTLIEEGGSGVALDREAYKASVAYWKTHAIVMDKESSLE</sequence>
<accession>A0A086JAZ4</accession>
<gene>
    <name evidence="2" type="ORF">TGFOU_203450</name>
</gene>
<comment type="caution">
    <text evidence="2">The sequence shown here is derived from an EMBL/GenBank/DDBJ whole genome shotgun (WGS) entry which is preliminary data.</text>
</comment>
<feature type="signal peptide" evidence="1">
    <location>
        <begin position="1"/>
        <end position="28"/>
    </location>
</feature>
<evidence type="ECO:0000313" key="2">
    <source>
        <dbReference type="EMBL" id="KFG29312.1"/>
    </source>
</evidence>
<dbReference type="EMBL" id="AEYH02003330">
    <property type="protein sequence ID" value="KFG29312.1"/>
    <property type="molecule type" value="Genomic_DNA"/>
</dbReference>
<reference evidence="2 3" key="1">
    <citation type="submission" date="2014-07" db="EMBL/GenBank/DDBJ databases">
        <authorList>
            <person name="Sibley D."/>
            <person name="Venepally P."/>
            <person name="Karamycheva S."/>
            <person name="Hadjithomas M."/>
            <person name="Khan A."/>
            <person name="Brunk B."/>
            <person name="Roos D."/>
            <person name="Caler E."/>
            <person name="Lorenzi H."/>
        </authorList>
    </citation>
    <scope>NUCLEOTIDE SEQUENCE [LARGE SCALE GENOMIC DNA]</scope>
    <source>
        <strain evidence="2 3">FOU</strain>
    </source>
</reference>
<dbReference type="InterPro" id="IPR021610">
    <property type="entry name" value="DUF3228"/>
</dbReference>
<dbReference type="OrthoDB" id="415460at2759"/>
<dbReference type="Proteomes" id="UP000028838">
    <property type="component" value="Unassembled WGS sequence"/>
</dbReference>
<dbReference type="AlphaFoldDB" id="A0A086JAZ4"/>
<evidence type="ECO:0000313" key="3">
    <source>
        <dbReference type="Proteomes" id="UP000028838"/>
    </source>
</evidence>
<dbReference type="PANTHER" id="PTHR38666:SF2">
    <property type="entry name" value="FLAGELLAR ASSOCIATED PROTEIN"/>
    <property type="match status" value="1"/>
</dbReference>
<feature type="chain" id="PRO_5001808167" evidence="1">
    <location>
        <begin position="29"/>
        <end position="465"/>
    </location>
</feature>
<protein>
    <submittedName>
        <fullName evidence="2">DUF3228 domain-containing protein</fullName>
    </submittedName>
</protein>
<proteinExistence type="predicted"/>
<organism evidence="2 3">
    <name type="scientific">Toxoplasma gondii FOU</name>
    <dbReference type="NCBI Taxonomy" id="943167"/>
    <lineage>
        <taxon>Eukaryota</taxon>
        <taxon>Sar</taxon>
        <taxon>Alveolata</taxon>
        <taxon>Apicomplexa</taxon>
        <taxon>Conoidasida</taxon>
        <taxon>Coccidia</taxon>
        <taxon>Eucoccidiorida</taxon>
        <taxon>Eimeriorina</taxon>
        <taxon>Sarcocystidae</taxon>
        <taxon>Toxoplasma</taxon>
    </lineage>
</organism>